<sequence length="88" mass="10208">MNTTVLECWVYLSKISWWPETEEECKAASNGFIKFVKLGSGEVVAFDHVYGNVFREADYIEAAEARDRRILPQFSDEVSRMLERIAKE</sequence>
<organism evidence="1 2">
    <name type="scientific">Serratia phage vB_SmaM-Otaku</name>
    <dbReference type="NCBI Taxonomy" id="2932867"/>
    <lineage>
        <taxon>Viruses</taxon>
        <taxon>Duplodnaviria</taxon>
        <taxon>Heunggongvirae</taxon>
        <taxon>Uroviricota</taxon>
        <taxon>Caudoviricetes</taxon>
        <taxon>Sarkviridae</taxon>
        <taxon>Otakuvirus</taxon>
        <taxon>Otakuvirus otaku</taxon>
    </lineage>
</organism>
<protein>
    <submittedName>
        <fullName evidence="1">Uncharacterized protein</fullName>
    </submittedName>
</protein>
<accession>A0AAE9KRK7</accession>
<reference evidence="1 2" key="1">
    <citation type="submission" date="2022-03" db="EMBL/GenBank/DDBJ databases">
        <authorList>
            <person name="Friedrich I."/>
            <person name="Schneider D."/>
            <person name="Poehlein A."/>
            <person name="Hertel R."/>
            <person name="Daniel R."/>
        </authorList>
    </citation>
    <scope>NUCLEOTIDE SEQUENCE [LARGE SCALE GENOMIC DNA]</scope>
</reference>
<dbReference type="Proteomes" id="UP000830955">
    <property type="component" value="Segment"/>
</dbReference>
<proteinExistence type="predicted"/>
<keyword evidence="2" id="KW-1185">Reference proteome</keyword>
<name>A0AAE9KRK7_9CAUD</name>
<evidence type="ECO:0000313" key="2">
    <source>
        <dbReference type="Proteomes" id="UP000830955"/>
    </source>
</evidence>
<gene>
    <name evidence="1" type="ORF">OTAKU_00430</name>
</gene>
<dbReference type="EMBL" id="ON087563">
    <property type="protein sequence ID" value="UPU16032.1"/>
    <property type="molecule type" value="Genomic_DNA"/>
</dbReference>
<evidence type="ECO:0000313" key="1">
    <source>
        <dbReference type="EMBL" id="UPU16032.1"/>
    </source>
</evidence>